<name>A0AAV0BQ66_PHAPC</name>
<dbReference type="Proteomes" id="UP001153365">
    <property type="component" value="Unassembled WGS sequence"/>
</dbReference>
<reference evidence="2" key="1">
    <citation type="submission" date="2022-06" db="EMBL/GenBank/DDBJ databases">
        <authorList>
            <consortium name="SYNGENTA / RWTH Aachen University"/>
        </authorList>
    </citation>
    <scope>NUCLEOTIDE SEQUENCE</scope>
</reference>
<evidence type="ECO:0000313" key="3">
    <source>
        <dbReference type="Proteomes" id="UP001153365"/>
    </source>
</evidence>
<gene>
    <name evidence="2" type="ORF">PPACK8108_LOCUS24581</name>
</gene>
<comment type="caution">
    <text evidence="2">The sequence shown here is derived from an EMBL/GenBank/DDBJ whole genome shotgun (WGS) entry which is preliminary data.</text>
</comment>
<sequence length="247" mass="27877">MPDSVKQPLSSGSSISSKARGNNYAIESFSQRQRMNNKPVPAPILTQKAQRLKKPEIQIDSGSTATIEFLSPKFDLRLKTPKTTKRIVLRKPKGLGSNDDEMAFKLSPIQLLPPLTEIYLRKDSEKKKAEEDESNRALVVSGQSSLQLPLPLSPSTLFNPKANDESGYTISKSIRGKLRRRLTERKSSKKEIETSCEDKDKCSVSDNISKVLSLKKIDRLFVRIKELSRKPSFVQKKPYKEKSNDSR</sequence>
<dbReference type="EMBL" id="CALTRL010006080">
    <property type="protein sequence ID" value="CAH7689494.1"/>
    <property type="molecule type" value="Genomic_DNA"/>
</dbReference>
<evidence type="ECO:0000256" key="1">
    <source>
        <dbReference type="SAM" id="MobiDB-lite"/>
    </source>
</evidence>
<organism evidence="2 3">
    <name type="scientific">Phakopsora pachyrhizi</name>
    <name type="common">Asian soybean rust disease fungus</name>
    <dbReference type="NCBI Taxonomy" id="170000"/>
    <lineage>
        <taxon>Eukaryota</taxon>
        <taxon>Fungi</taxon>
        <taxon>Dikarya</taxon>
        <taxon>Basidiomycota</taxon>
        <taxon>Pucciniomycotina</taxon>
        <taxon>Pucciniomycetes</taxon>
        <taxon>Pucciniales</taxon>
        <taxon>Phakopsoraceae</taxon>
        <taxon>Phakopsora</taxon>
    </lineage>
</organism>
<evidence type="ECO:0000313" key="2">
    <source>
        <dbReference type="EMBL" id="CAH7689494.1"/>
    </source>
</evidence>
<feature type="region of interest" description="Disordered" evidence="1">
    <location>
        <begin position="123"/>
        <end position="142"/>
    </location>
</feature>
<protein>
    <submittedName>
        <fullName evidence="2">Expressed protein</fullName>
    </submittedName>
</protein>
<dbReference type="AlphaFoldDB" id="A0AAV0BQ66"/>
<feature type="region of interest" description="Disordered" evidence="1">
    <location>
        <begin position="1"/>
        <end position="51"/>
    </location>
</feature>
<keyword evidence="3" id="KW-1185">Reference proteome</keyword>
<proteinExistence type="predicted"/>
<accession>A0AAV0BQ66</accession>